<feature type="domain" description="RagB/SusD" evidence="6">
    <location>
        <begin position="375"/>
        <end position="516"/>
    </location>
</feature>
<feature type="domain" description="SusD-like N-terminal" evidence="7">
    <location>
        <begin position="21"/>
        <end position="212"/>
    </location>
</feature>
<evidence type="ECO:0000256" key="3">
    <source>
        <dbReference type="ARBA" id="ARBA00022729"/>
    </source>
</evidence>
<proteinExistence type="inferred from homology"/>
<keyword evidence="9" id="KW-1185">Reference proteome</keyword>
<dbReference type="InterPro" id="IPR012944">
    <property type="entry name" value="SusD_RagB_dom"/>
</dbReference>
<evidence type="ECO:0000256" key="5">
    <source>
        <dbReference type="ARBA" id="ARBA00023237"/>
    </source>
</evidence>
<keyword evidence="5" id="KW-0998">Cell outer membrane</keyword>
<protein>
    <submittedName>
        <fullName evidence="8">Putative outer membrane starch-binding protein</fullName>
    </submittedName>
</protein>
<dbReference type="Gene3D" id="1.25.40.390">
    <property type="match status" value="1"/>
</dbReference>
<keyword evidence="4" id="KW-0472">Membrane</keyword>
<reference evidence="8 9" key="1">
    <citation type="submission" date="2018-09" db="EMBL/GenBank/DDBJ databases">
        <title>Genomic Encyclopedia of Type Strains, Phase III (KMG-III): the genomes of soil and plant-associated and newly described type strains.</title>
        <authorList>
            <person name="Whitman W."/>
        </authorList>
    </citation>
    <scope>NUCLEOTIDE SEQUENCE [LARGE SCALE GENOMIC DNA]</scope>
    <source>
        <strain evidence="8 9">CECT 7938</strain>
    </source>
</reference>
<dbReference type="InterPro" id="IPR011990">
    <property type="entry name" value="TPR-like_helical_dom_sf"/>
</dbReference>
<dbReference type="Pfam" id="PF14322">
    <property type="entry name" value="SusD-like_3"/>
    <property type="match status" value="1"/>
</dbReference>
<dbReference type="Pfam" id="PF07980">
    <property type="entry name" value="SusD_RagB"/>
    <property type="match status" value="1"/>
</dbReference>
<dbReference type="GO" id="GO:0009279">
    <property type="term" value="C:cell outer membrane"/>
    <property type="evidence" value="ECO:0007669"/>
    <property type="project" value="UniProtKB-SubCell"/>
</dbReference>
<evidence type="ECO:0000313" key="9">
    <source>
        <dbReference type="Proteomes" id="UP000286246"/>
    </source>
</evidence>
<organism evidence="8 9">
    <name type="scientific">Sphingobacterium detergens</name>
    <dbReference type="NCBI Taxonomy" id="1145106"/>
    <lineage>
        <taxon>Bacteria</taxon>
        <taxon>Pseudomonadati</taxon>
        <taxon>Bacteroidota</taxon>
        <taxon>Sphingobacteriia</taxon>
        <taxon>Sphingobacteriales</taxon>
        <taxon>Sphingobacteriaceae</taxon>
        <taxon>Sphingobacterium</taxon>
    </lineage>
</organism>
<comment type="subcellular location">
    <subcellularLocation>
        <location evidence="1">Cell outer membrane</location>
    </subcellularLocation>
</comment>
<dbReference type="RefSeq" id="WP_120259050.1">
    <property type="nucleotide sequence ID" value="NZ_RAPY01000001.1"/>
</dbReference>
<dbReference type="CDD" id="cd08977">
    <property type="entry name" value="SusD"/>
    <property type="match status" value="1"/>
</dbReference>
<sequence>MKTKILALLLLSATLGGGCSKFLEEKPLAEVALDQHFKNLYDVQAAMAGMYSGFQIEMIGVGNAKDNFLEKYLYWGEYRSDNFDRSISYTKDFIDEIVLNGITPTNQFSDWSGLYNIIGRANLNIKYIPQAAKLDSRITAQMVDDYLAQCYALRAMCYFYLVRVWGDAPIWLEPYEDLNQPASRPRDKKEKIMDEVIIPDLEKAYTQVDKDAKNPLWTIGSAGICAMMADVYMWKKDYSNTKIWIEKLFLAKSPTGASYAGTNEKNLQDAATWKAIFTGPLNSKEAIWSIHWDYTKNGCACMQTSWAPNNKPIVVDETAWADLFQPQTTGTPSPDIRPQQTLDVYYGLPNNKRDRFIKWYPTSAAPTKEDPWPATNQMLPVYLTIYRLADIYLLYAEALNGLGDKANALKYLNFVRKRANLPEYEASNPDLATAYQLETAILNERRMELYGEGKRWFDLVRTGRVKEVMDPILKRRQEDAGSLDKPGFLDPQRRVYWPIHRNVLNSNTLLVQNPGYTD</sequence>
<dbReference type="Proteomes" id="UP000286246">
    <property type="component" value="Unassembled WGS sequence"/>
</dbReference>
<dbReference type="EMBL" id="RAPY01000001">
    <property type="protein sequence ID" value="RKE57492.1"/>
    <property type="molecule type" value="Genomic_DNA"/>
</dbReference>
<comment type="similarity">
    <text evidence="2">Belongs to the SusD family.</text>
</comment>
<evidence type="ECO:0000256" key="1">
    <source>
        <dbReference type="ARBA" id="ARBA00004442"/>
    </source>
</evidence>
<evidence type="ECO:0000256" key="2">
    <source>
        <dbReference type="ARBA" id="ARBA00006275"/>
    </source>
</evidence>
<dbReference type="InterPro" id="IPR033985">
    <property type="entry name" value="SusD-like_N"/>
</dbReference>
<dbReference type="OrthoDB" id="1035036at2"/>
<keyword evidence="3" id="KW-0732">Signal</keyword>
<evidence type="ECO:0000313" key="8">
    <source>
        <dbReference type="EMBL" id="RKE57492.1"/>
    </source>
</evidence>
<evidence type="ECO:0000256" key="4">
    <source>
        <dbReference type="ARBA" id="ARBA00023136"/>
    </source>
</evidence>
<comment type="caution">
    <text evidence="8">The sequence shown here is derived from an EMBL/GenBank/DDBJ whole genome shotgun (WGS) entry which is preliminary data.</text>
</comment>
<dbReference type="AlphaFoldDB" id="A0A420BLE7"/>
<evidence type="ECO:0000259" key="7">
    <source>
        <dbReference type="Pfam" id="PF14322"/>
    </source>
</evidence>
<dbReference type="PROSITE" id="PS51257">
    <property type="entry name" value="PROKAR_LIPOPROTEIN"/>
    <property type="match status" value="1"/>
</dbReference>
<dbReference type="SUPFAM" id="SSF48452">
    <property type="entry name" value="TPR-like"/>
    <property type="match status" value="1"/>
</dbReference>
<gene>
    <name evidence="8" type="ORF">DFQ12_2380</name>
</gene>
<accession>A0A420BLE7</accession>
<evidence type="ECO:0000259" key="6">
    <source>
        <dbReference type="Pfam" id="PF07980"/>
    </source>
</evidence>
<name>A0A420BLE7_SPHD1</name>